<dbReference type="EMBL" id="CM001742">
    <property type="protein sequence ID" value="KJB20651.1"/>
    <property type="molecule type" value="Genomic_DNA"/>
</dbReference>
<organism evidence="1 2">
    <name type="scientific">Gossypium raimondii</name>
    <name type="common">Peruvian cotton</name>
    <name type="synonym">Gossypium klotzschianum subsp. raimondii</name>
    <dbReference type="NCBI Taxonomy" id="29730"/>
    <lineage>
        <taxon>Eukaryota</taxon>
        <taxon>Viridiplantae</taxon>
        <taxon>Streptophyta</taxon>
        <taxon>Embryophyta</taxon>
        <taxon>Tracheophyta</taxon>
        <taxon>Spermatophyta</taxon>
        <taxon>Magnoliopsida</taxon>
        <taxon>eudicotyledons</taxon>
        <taxon>Gunneridae</taxon>
        <taxon>Pentapetalae</taxon>
        <taxon>rosids</taxon>
        <taxon>malvids</taxon>
        <taxon>Malvales</taxon>
        <taxon>Malvaceae</taxon>
        <taxon>Malvoideae</taxon>
        <taxon>Gossypium</taxon>
    </lineage>
</organism>
<proteinExistence type="predicted"/>
<dbReference type="Proteomes" id="UP000032304">
    <property type="component" value="Chromosome 3"/>
</dbReference>
<dbReference type="AlphaFoldDB" id="A0A0D2QU88"/>
<dbReference type="GO" id="GO:0015035">
    <property type="term" value="F:protein-disulfide reductase activity"/>
    <property type="evidence" value="ECO:0007669"/>
    <property type="project" value="InterPro"/>
</dbReference>
<keyword evidence="2" id="KW-1185">Reference proteome</keyword>
<gene>
    <name evidence="1" type="ORF">B456_003G157900</name>
</gene>
<reference evidence="1 2" key="1">
    <citation type="journal article" date="2012" name="Nature">
        <title>Repeated polyploidization of Gossypium genomes and the evolution of spinnable cotton fibres.</title>
        <authorList>
            <person name="Paterson A.H."/>
            <person name="Wendel J.F."/>
            <person name="Gundlach H."/>
            <person name="Guo H."/>
            <person name="Jenkins J."/>
            <person name="Jin D."/>
            <person name="Llewellyn D."/>
            <person name="Showmaker K.C."/>
            <person name="Shu S."/>
            <person name="Udall J."/>
            <person name="Yoo M.J."/>
            <person name="Byers R."/>
            <person name="Chen W."/>
            <person name="Doron-Faigenboim A."/>
            <person name="Duke M.V."/>
            <person name="Gong L."/>
            <person name="Grimwood J."/>
            <person name="Grover C."/>
            <person name="Grupp K."/>
            <person name="Hu G."/>
            <person name="Lee T.H."/>
            <person name="Li J."/>
            <person name="Lin L."/>
            <person name="Liu T."/>
            <person name="Marler B.S."/>
            <person name="Page J.T."/>
            <person name="Roberts A.W."/>
            <person name="Romanel E."/>
            <person name="Sanders W.S."/>
            <person name="Szadkowski E."/>
            <person name="Tan X."/>
            <person name="Tang H."/>
            <person name="Xu C."/>
            <person name="Wang J."/>
            <person name="Wang Z."/>
            <person name="Zhang D."/>
            <person name="Zhang L."/>
            <person name="Ashrafi H."/>
            <person name="Bedon F."/>
            <person name="Bowers J.E."/>
            <person name="Brubaker C.L."/>
            <person name="Chee P.W."/>
            <person name="Das S."/>
            <person name="Gingle A.R."/>
            <person name="Haigler C.H."/>
            <person name="Harker D."/>
            <person name="Hoffmann L.V."/>
            <person name="Hovav R."/>
            <person name="Jones D.C."/>
            <person name="Lemke C."/>
            <person name="Mansoor S."/>
            <person name="ur Rahman M."/>
            <person name="Rainville L.N."/>
            <person name="Rambani A."/>
            <person name="Reddy U.K."/>
            <person name="Rong J.K."/>
            <person name="Saranga Y."/>
            <person name="Scheffler B.E."/>
            <person name="Scheffler J.A."/>
            <person name="Stelly D.M."/>
            <person name="Triplett B.A."/>
            <person name="Van Deynze A."/>
            <person name="Vaslin M.F."/>
            <person name="Waghmare V.N."/>
            <person name="Walford S.A."/>
            <person name="Wright R.J."/>
            <person name="Zaki E.A."/>
            <person name="Zhang T."/>
            <person name="Dennis E.S."/>
            <person name="Mayer K.F."/>
            <person name="Peterson D.G."/>
            <person name="Rokhsar D.S."/>
            <person name="Wang X."/>
            <person name="Schmutz J."/>
        </authorList>
    </citation>
    <scope>NUCLEOTIDE SEQUENCE [LARGE SCALE GENOMIC DNA]</scope>
</reference>
<evidence type="ECO:0000313" key="2">
    <source>
        <dbReference type="Proteomes" id="UP000032304"/>
    </source>
</evidence>
<accession>A0A0D2QU88</accession>
<evidence type="ECO:0000313" key="1">
    <source>
        <dbReference type="EMBL" id="KJB20651.1"/>
    </source>
</evidence>
<dbReference type="PANTHER" id="PTHR34290:SF2">
    <property type="entry name" value="OS04G0668800 PROTEIN"/>
    <property type="match status" value="1"/>
</dbReference>
<dbReference type="PANTHER" id="PTHR34290">
    <property type="entry name" value="SI:CH73-390P7.2"/>
    <property type="match status" value="1"/>
</dbReference>
<dbReference type="Gramene" id="KJB20651">
    <property type="protein sequence ID" value="KJB20651"/>
    <property type="gene ID" value="B456_003G157900"/>
</dbReference>
<protein>
    <submittedName>
        <fullName evidence="1">Uncharacterized protein</fullName>
    </submittedName>
</protein>
<sequence>MNVKGCKIRQTLKKMQLPRYNISWWSHLRLMRLPRYNIKAGGCFLSLMMKKRPNEVMARIYNGKMQIPKSSMALRGAAMAGGACIGRQRATPFVLSSSPLFFRVRSLHSPSHPLLRFTSFPNPKTGFKYQIRAIQEVTADTVKSQKGKEDDEQSSPQNWKIKMLYDGDCPLCMREVMGRIHAILSDGTVVTDVEIAAIADSIYGVWAKYRLQITGRPPLEEVLETRRKKKVRIR</sequence>
<name>A0A0D2QU88_GOSRA</name>
<dbReference type="InterPro" id="IPR044691">
    <property type="entry name" value="DCC1_Trx"/>
</dbReference>